<dbReference type="Gene3D" id="3.40.50.300">
    <property type="entry name" value="P-loop containing nucleotide triphosphate hydrolases"/>
    <property type="match status" value="2"/>
</dbReference>
<evidence type="ECO:0000259" key="7">
    <source>
        <dbReference type="PROSITE" id="PS51192"/>
    </source>
</evidence>
<dbReference type="EMBL" id="CAXAMM010015825">
    <property type="protein sequence ID" value="CAK9037287.1"/>
    <property type="molecule type" value="Genomic_DNA"/>
</dbReference>
<dbReference type="GO" id="GO:0004386">
    <property type="term" value="F:helicase activity"/>
    <property type="evidence" value="ECO:0007669"/>
    <property type="project" value="UniProtKB-KW"/>
</dbReference>
<sequence length="2384" mass="270967">MVEDVDEGLRRFCRECEVKGPHAVLSHFEDLEINTLQDLRKEEDEELYKSLRYNRDLQPGDAKKIMSGLKRLRKPINDKFIQFKDACGGPSTLKAQHTAVEADDAAAVDKPRRIIEEILQRHHLDYLDDMTVIDEEEVLECKRRLEACFKSWLEEQNSQFDFDQQVLSEQNARIYQNIQEFFCWLGVSEKGELKDFDFGCLSELDLRLKAYPTIRQCFHKLRVNDVSGIGPLLDKFPHLTNEVWLPEQRTLLCAAIAAQHVEAVKLLISKGALVDSPLAQDTKSTPLRVAVEVSGRSDRPENICQIVELLLQAGADVESFQSSDPNAWGSHGANSGVIQLIQKHWKEQFPSLSWEHAPIHYGPGPRVWEKVGAEASATLTAAFHKKIVAVDSPGLQANFNHGVVTYSDGDHKKSYLFRRSECGVAEGPVRWMIVENVPGERWNDMEPTLERLIRNVRDATRPWRLRVQGTNLNDLVRLLQDNKDGTWQVRVIKTGHETADTREHATPGSVYAFRRKDWGFEVFEFEVFGGSMKKSSSASWMPLWTAQGPLDLNAIDGLDEVEDDTHQAVFVQEEPELEGDDEDEEAFQIPGKRPQGSVEDARSKLRERLDEREGKIESKIRKLREEIRKLELERASQSQEHLTQLKALHGTVRRLEGEKAEEMIKVQEEQEQLAREYETQRKQLEDASREQEERRRQDHKMREDLLSLQEELATNDRHREKLQQIMLDQEHKQAAMEESNNKILRELRSLQEKAQRRELKMRECRLEVLDLPPHAESIGLMTLIVSNELLDRLGTVAEEHAEFVQTGVVQGRLTVCGPEDVQILAKSVVENWGWLDWHCFSADKSIVANLEKAKEASIRRQRNAFWKGPFGRKLSKIPLLASLQTLHATAVQDQMLEKHGQILETCLEFVRTEAHKEMDSPNDKEHWKMTMKSCAQEVSKLYHHEANVLQTCAERFVEDKIKEFRDSKLSKPSAQSVRGRFETIAGQFEENVKRLLRDFMKTPSEQALWDMMKSFNAHWSVANLFLPIYEQSAAMIEDFRRADVLVVECETGSGKSTALPALLQAELRGKVCISQPRILPCKRTAQFVSAQVQGSCKVSYETADRACEIGSEIVYMTDGLLSARLIGPDAAAANPFDVICLDEVHERNKNLDLAIMALARMLKEGKASQSRIPKVVVMSATLDEKTLLPFRHSNLMLKKFEIRVPSPYKIRDSKTYVGVHYMQAVEEIFKKKEPEEQILCFVPGTADVEKACASFTSRMGGSCGAEALHANRDAEEMQAALQRGTVFFATNIAETSITVPRLAHVVDVGKQKVPSSTNHVFRLEESFSARSTLRQRRGRCGRVRDGTYYPTYRGTWELKTGISQSQAKRRGDEVTRDFALPELLTGDVVDVEFRLWCHAANPTRFQSKLEELQPDLPIDPEDMRRLSHQAEDVTKLFQMLGIVSQGAQSTFTTVGRQMMWLPEVGGVRWRCILAKGAEAGIGIAVLKLCAGMMSLPNDKDGVLGSVPAFCIDGQLPGDVSSLYRLFDAAYKEIARDEADRPRKKGSAHLKEFVRRSFGGNDRMFRILQKFGRKYQRLREKIGCKINGTNTSRDEQDFLRLVLSSRKQASVNDVCKVVMKGFLDRVAISETLIGGRSGNYMLLYKHEEHQRHVCQGIATIPKQSKAFRKFKDAEPFVFALELSQTLSESTPKMLKIANKMDEEWLQERWLPPCSVYCLIHDSEEKKLSQGGATLGQHNLEKEIVRCDIFNYAKVPAHCKVCKLTGHPGGVVKALRFLKTDGSFVSEYKAVLQPPRGMHGKFKVDQYLQNAELYRDNLSIFNQWINHWRNNHQITIDCKKFLPAADQPLVTCPDLTAKNLPYFKFSCRVIHKEEIDAAVEATGLFLAKCAGKTHFDMEHEDLQVAACKDPHLMLSYLQQRPHRVQHQGSDYDKMRGRISQCTQVDRTVNDLWEKCHGREATRASRMAAVAWVAITKFNLKLKGGFIRDWVVPGFECVTDAQGQDLPFLLQSGPRGRPVIDAGFVPQDLDFQMPSDGYFDVQAFKVKVETTLGIKVTQIHLDSLLMVIVFDAVHGNEDPPLGSKGPFTAEMALPHIAPTMVNVDFCVNNLCVMADFPKDLCMRVPVPKLTVDQLIERCFQKKFQLCKPQDMLIQQRVEKMIKKGFQRIEPDLEWLPDSEEVIRLLVDHERDGKAREVVDFLLQGKSPDDPNNPKQHLAMPQGTRVVKMWKVKNAFLERIYNAHRELIKRENGGNENELYGWHAPGQNTEEVRVSLCRLGVDNRFWKPGFFGNGAYFATYPLKSHSFAQSQGAAPKVIFLFKVLCGHQEVILGEGRNGPGAPGKFQPKMKHHSVLGQGHGANRGIDIDELVVFQSTQALPLWEVEYAP</sequence>
<dbReference type="InterPro" id="IPR001650">
    <property type="entry name" value="Helicase_C-like"/>
</dbReference>
<comment type="caution">
    <text evidence="9">The sequence shown here is derived from an EMBL/GenBank/DDBJ whole genome shotgun (WGS) entry which is preliminary data.</text>
</comment>
<dbReference type="SUPFAM" id="SSF48403">
    <property type="entry name" value="Ankyrin repeat"/>
    <property type="match status" value="1"/>
</dbReference>
<dbReference type="SUPFAM" id="SSF56399">
    <property type="entry name" value="ADP-ribosylation"/>
    <property type="match status" value="1"/>
</dbReference>
<keyword evidence="3 9" id="KW-0347">Helicase</keyword>
<keyword evidence="2" id="KW-0378">Hydrolase</keyword>
<dbReference type="Gene3D" id="3.90.228.10">
    <property type="match status" value="1"/>
</dbReference>
<dbReference type="Gene3D" id="1.25.40.20">
    <property type="entry name" value="Ankyrin repeat-containing domain"/>
    <property type="match status" value="1"/>
</dbReference>
<evidence type="ECO:0000256" key="4">
    <source>
        <dbReference type="ARBA" id="ARBA00022840"/>
    </source>
</evidence>
<reference evidence="9 10" key="1">
    <citation type="submission" date="2024-02" db="EMBL/GenBank/DDBJ databases">
        <authorList>
            <person name="Chen Y."/>
            <person name="Shah S."/>
            <person name="Dougan E. K."/>
            <person name="Thang M."/>
            <person name="Chan C."/>
        </authorList>
    </citation>
    <scope>NUCLEOTIDE SEQUENCE [LARGE SCALE GENOMIC DNA]</scope>
</reference>
<gene>
    <name evidence="9" type="ORF">SCF082_LOCUS22080</name>
</gene>
<feature type="domain" description="Helicase ATP-binding" evidence="7">
    <location>
        <begin position="1036"/>
        <end position="1200"/>
    </location>
</feature>
<dbReference type="SUPFAM" id="SSF52540">
    <property type="entry name" value="P-loop containing nucleoside triphosphate hydrolases"/>
    <property type="match status" value="1"/>
</dbReference>
<feature type="region of interest" description="Disordered" evidence="6">
    <location>
        <begin position="676"/>
        <end position="702"/>
    </location>
</feature>
<keyword evidence="5" id="KW-0175">Coiled coil</keyword>
<feature type="domain" description="Helicase C-terminal" evidence="8">
    <location>
        <begin position="1224"/>
        <end position="1382"/>
    </location>
</feature>
<dbReference type="InterPro" id="IPR027417">
    <property type="entry name" value="P-loop_NTPase"/>
</dbReference>
<evidence type="ECO:0000256" key="5">
    <source>
        <dbReference type="SAM" id="Coils"/>
    </source>
</evidence>
<dbReference type="SMART" id="SM00248">
    <property type="entry name" value="ANK"/>
    <property type="match status" value="2"/>
</dbReference>
<feature type="region of interest" description="Disordered" evidence="6">
    <location>
        <begin position="575"/>
        <end position="603"/>
    </location>
</feature>
<dbReference type="InterPro" id="IPR014001">
    <property type="entry name" value="Helicase_ATP-bd"/>
</dbReference>
<name>A0ABP0LDN9_9DINO</name>
<evidence type="ECO:0000313" key="9">
    <source>
        <dbReference type="EMBL" id="CAK9037287.1"/>
    </source>
</evidence>
<dbReference type="PANTHER" id="PTHR18934:SF99">
    <property type="entry name" value="ATP-DEPENDENT RNA HELICASE DHX37-RELATED"/>
    <property type="match status" value="1"/>
</dbReference>
<dbReference type="Pfam" id="PF00271">
    <property type="entry name" value="Helicase_C"/>
    <property type="match status" value="1"/>
</dbReference>
<dbReference type="Proteomes" id="UP001642464">
    <property type="component" value="Unassembled WGS sequence"/>
</dbReference>
<evidence type="ECO:0000313" key="10">
    <source>
        <dbReference type="Proteomes" id="UP001642464"/>
    </source>
</evidence>
<dbReference type="PROSITE" id="PS51194">
    <property type="entry name" value="HELICASE_CTER"/>
    <property type="match status" value="1"/>
</dbReference>
<dbReference type="SMART" id="SM00487">
    <property type="entry name" value="DEXDc"/>
    <property type="match status" value="1"/>
</dbReference>
<evidence type="ECO:0000256" key="1">
    <source>
        <dbReference type="ARBA" id="ARBA00022741"/>
    </source>
</evidence>
<evidence type="ECO:0000256" key="2">
    <source>
        <dbReference type="ARBA" id="ARBA00022801"/>
    </source>
</evidence>
<organism evidence="9 10">
    <name type="scientific">Durusdinium trenchii</name>
    <dbReference type="NCBI Taxonomy" id="1381693"/>
    <lineage>
        <taxon>Eukaryota</taxon>
        <taxon>Sar</taxon>
        <taxon>Alveolata</taxon>
        <taxon>Dinophyceae</taxon>
        <taxon>Suessiales</taxon>
        <taxon>Symbiodiniaceae</taxon>
        <taxon>Durusdinium</taxon>
    </lineage>
</organism>
<keyword evidence="10" id="KW-1185">Reference proteome</keyword>
<dbReference type="PROSITE" id="PS51192">
    <property type="entry name" value="HELICASE_ATP_BIND_1"/>
    <property type="match status" value="1"/>
</dbReference>
<evidence type="ECO:0000259" key="8">
    <source>
        <dbReference type="PROSITE" id="PS51194"/>
    </source>
</evidence>
<dbReference type="PANTHER" id="PTHR18934">
    <property type="entry name" value="ATP-DEPENDENT RNA HELICASE"/>
    <property type="match status" value="1"/>
</dbReference>
<evidence type="ECO:0000256" key="3">
    <source>
        <dbReference type="ARBA" id="ARBA00022806"/>
    </source>
</evidence>
<dbReference type="InterPro" id="IPR002110">
    <property type="entry name" value="Ankyrin_rpt"/>
</dbReference>
<dbReference type="InterPro" id="IPR036770">
    <property type="entry name" value="Ankyrin_rpt-contain_sf"/>
</dbReference>
<feature type="coiled-coil region" evidence="5">
    <location>
        <begin position="733"/>
        <end position="767"/>
    </location>
</feature>
<protein>
    <submittedName>
        <fullName evidence="9">ATP-dependent RNA helicase HrpA</fullName>
    </submittedName>
</protein>
<accession>A0ABP0LDN9</accession>
<evidence type="ECO:0000256" key="6">
    <source>
        <dbReference type="SAM" id="MobiDB-lite"/>
    </source>
</evidence>
<proteinExistence type="predicted"/>
<keyword evidence="1" id="KW-0547">Nucleotide-binding</keyword>
<keyword evidence="4" id="KW-0067">ATP-binding</keyword>
<dbReference type="SMART" id="SM00490">
    <property type="entry name" value="HELICc"/>
    <property type="match status" value="1"/>
</dbReference>
<feature type="compositionally biased region" description="Acidic residues" evidence="6">
    <location>
        <begin position="575"/>
        <end position="586"/>
    </location>
</feature>